<evidence type="ECO:0000313" key="3">
    <source>
        <dbReference type="EnsemblPlants" id="cds.evm.model.04.1196"/>
    </source>
</evidence>
<proteinExistence type="predicted"/>
<reference evidence="3" key="2">
    <citation type="submission" date="2021-03" db="UniProtKB">
        <authorList>
            <consortium name="EnsemblPlants"/>
        </authorList>
    </citation>
    <scope>IDENTIFICATION</scope>
</reference>
<keyword evidence="4" id="KW-1185">Reference proteome</keyword>
<accession>A0A803PC44</accession>
<feature type="region of interest" description="Disordered" evidence="1">
    <location>
        <begin position="1"/>
        <end position="48"/>
    </location>
</feature>
<feature type="transmembrane region" description="Helical" evidence="2">
    <location>
        <begin position="70"/>
        <end position="92"/>
    </location>
</feature>
<evidence type="ECO:0000256" key="2">
    <source>
        <dbReference type="SAM" id="Phobius"/>
    </source>
</evidence>
<reference evidence="3" key="1">
    <citation type="submission" date="2018-11" db="EMBL/GenBank/DDBJ databases">
        <authorList>
            <person name="Grassa J C."/>
        </authorList>
    </citation>
    <scope>NUCLEOTIDE SEQUENCE [LARGE SCALE GENOMIC DNA]</scope>
</reference>
<dbReference type="AlphaFoldDB" id="A0A803PC44"/>
<dbReference type="Proteomes" id="UP000596661">
    <property type="component" value="Chromosome 4"/>
</dbReference>
<keyword evidence="2" id="KW-0812">Transmembrane</keyword>
<keyword evidence="2" id="KW-1133">Transmembrane helix</keyword>
<evidence type="ECO:0000256" key="1">
    <source>
        <dbReference type="SAM" id="MobiDB-lite"/>
    </source>
</evidence>
<evidence type="ECO:0000313" key="4">
    <source>
        <dbReference type="Proteomes" id="UP000596661"/>
    </source>
</evidence>
<sequence>MASKMRNLLKCTSSSPSGGQTQSKVARTGAASDMTQATLPPPPSVKATKDRVGKLLPALNTRLRKLFRTILEVVFLLSVISFIFLKLGYAHAPAKGTTLSFMQKIVENDSMVMEKDSQLKEKDT</sequence>
<dbReference type="Gramene" id="evm.model.04.1196">
    <property type="protein sequence ID" value="cds.evm.model.04.1196"/>
    <property type="gene ID" value="evm.TU.04.1196"/>
</dbReference>
<organism evidence="3 4">
    <name type="scientific">Cannabis sativa</name>
    <name type="common">Hemp</name>
    <name type="synonym">Marijuana</name>
    <dbReference type="NCBI Taxonomy" id="3483"/>
    <lineage>
        <taxon>Eukaryota</taxon>
        <taxon>Viridiplantae</taxon>
        <taxon>Streptophyta</taxon>
        <taxon>Embryophyta</taxon>
        <taxon>Tracheophyta</taxon>
        <taxon>Spermatophyta</taxon>
        <taxon>Magnoliopsida</taxon>
        <taxon>eudicotyledons</taxon>
        <taxon>Gunneridae</taxon>
        <taxon>Pentapetalae</taxon>
        <taxon>rosids</taxon>
        <taxon>fabids</taxon>
        <taxon>Rosales</taxon>
        <taxon>Cannabaceae</taxon>
        <taxon>Cannabis</taxon>
    </lineage>
</organism>
<name>A0A803PC44_CANSA</name>
<dbReference type="EMBL" id="UZAU01000377">
    <property type="status" value="NOT_ANNOTATED_CDS"/>
    <property type="molecule type" value="Genomic_DNA"/>
</dbReference>
<dbReference type="EnsemblPlants" id="evm.model.04.1196">
    <property type="protein sequence ID" value="cds.evm.model.04.1196"/>
    <property type="gene ID" value="evm.TU.04.1196"/>
</dbReference>
<keyword evidence="2" id="KW-0472">Membrane</keyword>
<feature type="compositionally biased region" description="Low complexity" evidence="1">
    <location>
        <begin position="12"/>
        <end position="23"/>
    </location>
</feature>
<protein>
    <submittedName>
        <fullName evidence="3">Uncharacterized protein</fullName>
    </submittedName>
</protein>